<accession>A0A6A6ZGY4</accession>
<dbReference type="InterPro" id="IPR010730">
    <property type="entry name" value="HET"/>
</dbReference>
<protein>
    <submittedName>
        <fullName evidence="2">HET-domain-containing protein</fullName>
    </submittedName>
</protein>
<organism evidence="2 3">
    <name type="scientific">Ophiobolus disseminans</name>
    <dbReference type="NCBI Taxonomy" id="1469910"/>
    <lineage>
        <taxon>Eukaryota</taxon>
        <taxon>Fungi</taxon>
        <taxon>Dikarya</taxon>
        <taxon>Ascomycota</taxon>
        <taxon>Pezizomycotina</taxon>
        <taxon>Dothideomycetes</taxon>
        <taxon>Pleosporomycetidae</taxon>
        <taxon>Pleosporales</taxon>
        <taxon>Pleosporineae</taxon>
        <taxon>Phaeosphaeriaceae</taxon>
        <taxon>Ophiobolus</taxon>
    </lineage>
</organism>
<feature type="domain" description="Heterokaryon incompatibility" evidence="1">
    <location>
        <begin position="268"/>
        <end position="339"/>
    </location>
</feature>
<dbReference type="AlphaFoldDB" id="A0A6A6ZGY4"/>
<evidence type="ECO:0000259" key="1">
    <source>
        <dbReference type="Pfam" id="PF06985"/>
    </source>
</evidence>
<evidence type="ECO:0000313" key="2">
    <source>
        <dbReference type="EMBL" id="KAF2819457.1"/>
    </source>
</evidence>
<proteinExistence type="predicted"/>
<dbReference type="OrthoDB" id="5428863at2759"/>
<dbReference type="Pfam" id="PF06985">
    <property type="entry name" value="HET"/>
    <property type="match status" value="2"/>
</dbReference>
<name>A0A6A6ZGY4_9PLEO</name>
<dbReference type="EMBL" id="MU006245">
    <property type="protein sequence ID" value="KAF2819457.1"/>
    <property type="molecule type" value="Genomic_DNA"/>
</dbReference>
<dbReference type="PANTHER" id="PTHR33112:SF12">
    <property type="entry name" value="HETEROKARYON INCOMPATIBILITY DOMAIN-CONTAINING PROTEIN"/>
    <property type="match status" value="1"/>
</dbReference>
<keyword evidence="3" id="KW-1185">Reference proteome</keyword>
<sequence>MPILDAVVPSRSPGVVFEVISSEPTAEVSNLCERCQHIDFETIFHPRQKITSPRGITLMTLERLQHSDTCPLCHLFVVVALERQGRKTKGHHLQAFNAAAYLGAVTQPSDDSLAIALAVVPGLTGNELAPWKRNAYMERGFILSTSRIARSSSPETDVEGRYVELHFTDYTRLNNWLQDCDSVHEEICAPERNARSLSVPLRCIDCLTRKIYEIDEGSTYFALSYVWGASSSSNTTTGTTWLPSRASQVVEDAIAVVKKLGHRFLWLAEMDRVYANAYACIVAAAGADANYGFVGISRPRLHDYPDVVTRQLRLHPTFPAVSYVLRETVWASRGWTYQEAVLSRRCIFFTERQIYFVCRAMHCCEALVVWSQAVLATSQTAVMSAALFHDEQIEYSRSEVQAFTDHIAEFSRRTLTFEDDVLNAFRGLLSRASFHTLYGIPVINYGIKTDFNIGFAAGLWWQPTLLRGHHRPFVPLKRRSCFPSWTWAGWKGCVYYPFDPSSEVHQIAYDSSGTQFWFRSLGGQLHTIQNLGELAKIGSMMIPEVPYELTIEAKVFRLRFHRPIRPRHPGTVCLCSCHPQSTHPGIVGLIHQSEVPVFFEQPAPESDLYQRVIREEWDCLLLFDLKSLINSYHSQTRDLFLLIVDWDGDVAHRVGNLEIRRNIDDFHKLSSGRRTIRMR</sequence>
<reference evidence="2" key="1">
    <citation type="journal article" date="2020" name="Stud. Mycol.">
        <title>101 Dothideomycetes genomes: a test case for predicting lifestyles and emergence of pathogens.</title>
        <authorList>
            <person name="Haridas S."/>
            <person name="Albert R."/>
            <person name="Binder M."/>
            <person name="Bloem J."/>
            <person name="Labutti K."/>
            <person name="Salamov A."/>
            <person name="Andreopoulos B."/>
            <person name="Baker S."/>
            <person name="Barry K."/>
            <person name="Bills G."/>
            <person name="Bluhm B."/>
            <person name="Cannon C."/>
            <person name="Castanera R."/>
            <person name="Culley D."/>
            <person name="Daum C."/>
            <person name="Ezra D."/>
            <person name="Gonzalez J."/>
            <person name="Henrissat B."/>
            <person name="Kuo A."/>
            <person name="Liang C."/>
            <person name="Lipzen A."/>
            <person name="Lutzoni F."/>
            <person name="Magnuson J."/>
            <person name="Mondo S."/>
            <person name="Nolan M."/>
            <person name="Ohm R."/>
            <person name="Pangilinan J."/>
            <person name="Park H.-J."/>
            <person name="Ramirez L."/>
            <person name="Alfaro M."/>
            <person name="Sun H."/>
            <person name="Tritt A."/>
            <person name="Yoshinaga Y."/>
            <person name="Zwiers L.-H."/>
            <person name="Turgeon B."/>
            <person name="Goodwin S."/>
            <person name="Spatafora J."/>
            <person name="Crous P."/>
            <person name="Grigoriev I."/>
        </authorList>
    </citation>
    <scope>NUCLEOTIDE SEQUENCE</scope>
    <source>
        <strain evidence="2">CBS 113818</strain>
    </source>
</reference>
<dbReference type="Proteomes" id="UP000799424">
    <property type="component" value="Unassembled WGS sequence"/>
</dbReference>
<gene>
    <name evidence="2" type="ORF">CC86DRAFT_432076</name>
</gene>
<feature type="domain" description="Heterokaryon incompatibility" evidence="1">
    <location>
        <begin position="220"/>
        <end position="267"/>
    </location>
</feature>
<dbReference type="PANTHER" id="PTHR33112">
    <property type="entry name" value="DOMAIN PROTEIN, PUTATIVE-RELATED"/>
    <property type="match status" value="1"/>
</dbReference>
<evidence type="ECO:0000313" key="3">
    <source>
        <dbReference type="Proteomes" id="UP000799424"/>
    </source>
</evidence>